<evidence type="ECO:0000256" key="4">
    <source>
        <dbReference type="ARBA" id="ARBA00022989"/>
    </source>
</evidence>
<comment type="subcellular location">
    <subcellularLocation>
        <location evidence="1">Membrane</location>
        <topology evidence="1">Multi-pass membrane protein</topology>
    </subcellularLocation>
</comment>
<feature type="transmembrane region" description="Helical" evidence="6">
    <location>
        <begin position="404"/>
        <end position="424"/>
    </location>
</feature>
<feature type="transmembrane region" description="Helical" evidence="6">
    <location>
        <begin position="174"/>
        <end position="194"/>
    </location>
</feature>
<dbReference type="EMBL" id="KQ965745">
    <property type="protein sequence ID" value="KXS17808.1"/>
    <property type="molecule type" value="Genomic_DNA"/>
</dbReference>
<dbReference type="PANTHER" id="PTHR43791:SF36">
    <property type="entry name" value="TRANSPORTER, PUTATIVE (AFU_ORTHOLOGUE AFUA_6G08340)-RELATED"/>
    <property type="match status" value="1"/>
</dbReference>
<evidence type="ECO:0000313" key="9">
    <source>
        <dbReference type="Proteomes" id="UP000070544"/>
    </source>
</evidence>
<organism evidence="8 9">
    <name type="scientific">Gonapodya prolifera (strain JEL478)</name>
    <name type="common">Monoblepharis prolifera</name>
    <dbReference type="NCBI Taxonomy" id="1344416"/>
    <lineage>
        <taxon>Eukaryota</taxon>
        <taxon>Fungi</taxon>
        <taxon>Fungi incertae sedis</taxon>
        <taxon>Chytridiomycota</taxon>
        <taxon>Chytridiomycota incertae sedis</taxon>
        <taxon>Monoblepharidomycetes</taxon>
        <taxon>Monoblepharidales</taxon>
        <taxon>Gonapodyaceae</taxon>
        <taxon>Gonapodya</taxon>
    </lineage>
</organism>
<keyword evidence="2" id="KW-0813">Transport</keyword>
<keyword evidence="5 6" id="KW-0472">Membrane</keyword>
<reference evidence="8 9" key="1">
    <citation type="journal article" date="2015" name="Genome Biol. Evol.">
        <title>Phylogenomic analyses indicate that early fungi evolved digesting cell walls of algal ancestors of land plants.</title>
        <authorList>
            <person name="Chang Y."/>
            <person name="Wang S."/>
            <person name="Sekimoto S."/>
            <person name="Aerts A.L."/>
            <person name="Choi C."/>
            <person name="Clum A."/>
            <person name="LaButti K.M."/>
            <person name="Lindquist E.A."/>
            <person name="Yee Ngan C."/>
            <person name="Ohm R.A."/>
            <person name="Salamov A.A."/>
            <person name="Grigoriev I.V."/>
            <person name="Spatafora J.W."/>
            <person name="Berbee M.L."/>
        </authorList>
    </citation>
    <scope>NUCLEOTIDE SEQUENCE [LARGE SCALE GENOMIC DNA]</scope>
    <source>
        <strain evidence="8 9">JEL478</strain>
    </source>
</reference>
<feature type="transmembrane region" description="Helical" evidence="6">
    <location>
        <begin position="436"/>
        <end position="453"/>
    </location>
</feature>
<protein>
    <submittedName>
        <fullName evidence="8">MFS general substrate transporter</fullName>
    </submittedName>
</protein>
<dbReference type="InterPro" id="IPR020846">
    <property type="entry name" value="MFS_dom"/>
</dbReference>
<feature type="transmembrane region" description="Helical" evidence="6">
    <location>
        <begin position="114"/>
        <end position="133"/>
    </location>
</feature>
<feature type="transmembrane region" description="Helical" evidence="6">
    <location>
        <begin position="366"/>
        <end position="392"/>
    </location>
</feature>
<keyword evidence="4 6" id="KW-1133">Transmembrane helix</keyword>
<evidence type="ECO:0000256" key="5">
    <source>
        <dbReference type="ARBA" id="ARBA00023136"/>
    </source>
</evidence>
<evidence type="ECO:0000256" key="6">
    <source>
        <dbReference type="SAM" id="Phobius"/>
    </source>
</evidence>
<accession>A0A139AM85</accession>
<evidence type="ECO:0000256" key="2">
    <source>
        <dbReference type="ARBA" id="ARBA00022448"/>
    </source>
</evidence>
<dbReference type="InterPro" id="IPR011701">
    <property type="entry name" value="MFS"/>
</dbReference>
<gene>
    <name evidence="8" type="ORF">M427DRAFT_491703</name>
</gene>
<dbReference type="Proteomes" id="UP000070544">
    <property type="component" value="Unassembled WGS sequence"/>
</dbReference>
<feature type="transmembrane region" description="Helical" evidence="6">
    <location>
        <begin position="304"/>
        <end position="328"/>
    </location>
</feature>
<name>A0A139AM85_GONPJ</name>
<evidence type="ECO:0000256" key="1">
    <source>
        <dbReference type="ARBA" id="ARBA00004141"/>
    </source>
</evidence>
<keyword evidence="9" id="KW-1185">Reference proteome</keyword>
<dbReference type="PANTHER" id="PTHR43791">
    <property type="entry name" value="PERMEASE-RELATED"/>
    <property type="match status" value="1"/>
</dbReference>
<feature type="domain" description="Major facilitator superfamily (MFS) profile" evidence="7">
    <location>
        <begin position="41"/>
        <end position="459"/>
    </location>
</feature>
<keyword evidence="3 6" id="KW-0812">Transmembrane</keyword>
<dbReference type="STRING" id="1344416.A0A139AM85"/>
<dbReference type="PROSITE" id="PS50850">
    <property type="entry name" value="MFS"/>
    <property type="match status" value="1"/>
</dbReference>
<dbReference type="InterPro" id="IPR036259">
    <property type="entry name" value="MFS_trans_sf"/>
</dbReference>
<evidence type="ECO:0000313" key="8">
    <source>
        <dbReference type="EMBL" id="KXS17808.1"/>
    </source>
</evidence>
<dbReference type="OrthoDB" id="2985014at2759"/>
<sequence length="480" mass="53163">MATESTAALKPALEKTDGEDFTAHITQAQQDATLRKIDWHIMPWSAWLYLLNYLDRTNMGSVKIANLEAKTDVYTQLGINDNDWQLAISIFFVGYIVLEIPSNLMIQRVGPSKWLSRIIVSWGIVALCMGFVQNRAGLIVTRFMLGICEAGYGPGMIFYFSIWYSRKEYAIRFSLWYCSATLAGAFGGLLAYGISFMNGSGGLAGWRWIFIFEGIPSIICGVLTLFILPNYPHTSKWLTEVEKEWCEKRMESNAPSARKRNFDKAEFLAVMTDPHAYLYTAIYMSNNVALQALTFWLPTIIKNLGYASTTALLMTVPPWLTAWFVSLAVSWNCDRTQMRVAHVLSTEAAFLVSLIMFAAIQNSPGAGAAALYFACFIATSATSAFVPCVWAWRTSTTQGTTGNATATALMNALGNIGGVAGPFVFRSDWAPSYTKAFVIMACLSFTCIVLVKVEDEWAKREQCKHSHAHAGDAEAEGGKQ</sequence>
<evidence type="ECO:0000259" key="7">
    <source>
        <dbReference type="PROSITE" id="PS50850"/>
    </source>
</evidence>
<dbReference type="Pfam" id="PF07690">
    <property type="entry name" value="MFS_1"/>
    <property type="match status" value="1"/>
</dbReference>
<dbReference type="AlphaFoldDB" id="A0A139AM85"/>
<feature type="transmembrane region" description="Helical" evidence="6">
    <location>
        <begin position="276"/>
        <end position="298"/>
    </location>
</feature>
<feature type="transmembrane region" description="Helical" evidence="6">
    <location>
        <begin position="139"/>
        <end position="162"/>
    </location>
</feature>
<evidence type="ECO:0000256" key="3">
    <source>
        <dbReference type="ARBA" id="ARBA00022692"/>
    </source>
</evidence>
<feature type="transmembrane region" description="Helical" evidence="6">
    <location>
        <begin position="206"/>
        <end position="228"/>
    </location>
</feature>
<dbReference type="SUPFAM" id="SSF103473">
    <property type="entry name" value="MFS general substrate transporter"/>
    <property type="match status" value="1"/>
</dbReference>
<dbReference type="GO" id="GO:0016020">
    <property type="term" value="C:membrane"/>
    <property type="evidence" value="ECO:0007669"/>
    <property type="project" value="UniProtKB-SubCell"/>
</dbReference>
<proteinExistence type="predicted"/>
<dbReference type="GO" id="GO:0022857">
    <property type="term" value="F:transmembrane transporter activity"/>
    <property type="evidence" value="ECO:0007669"/>
    <property type="project" value="InterPro"/>
</dbReference>
<feature type="transmembrane region" description="Helical" evidence="6">
    <location>
        <begin position="340"/>
        <end position="360"/>
    </location>
</feature>
<dbReference type="FunFam" id="1.20.1250.20:FF:000057">
    <property type="entry name" value="MFS general substrate transporter"/>
    <property type="match status" value="1"/>
</dbReference>
<dbReference type="Gene3D" id="1.20.1250.20">
    <property type="entry name" value="MFS general substrate transporter like domains"/>
    <property type="match status" value="2"/>
</dbReference>